<dbReference type="Proteomes" id="UP001497623">
    <property type="component" value="Unassembled WGS sequence"/>
</dbReference>
<evidence type="ECO:0000313" key="7">
    <source>
        <dbReference type="EMBL" id="CAL4115002.1"/>
    </source>
</evidence>
<dbReference type="GO" id="GO:0007156">
    <property type="term" value="P:homophilic cell adhesion via plasma membrane adhesion molecules"/>
    <property type="evidence" value="ECO:0007669"/>
    <property type="project" value="TreeGrafter"/>
</dbReference>
<feature type="domain" description="Ig-like" evidence="6">
    <location>
        <begin position="169"/>
        <end position="262"/>
    </location>
</feature>
<dbReference type="Pfam" id="PF13927">
    <property type="entry name" value="Ig_3"/>
    <property type="match status" value="1"/>
</dbReference>
<organism evidence="7 8">
    <name type="scientific">Meganyctiphanes norvegica</name>
    <name type="common">Northern krill</name>
    <name type="synonym">Thysanopoda norvegica</name>
    <dbReference type="NCBI Taxonomy" id="48144"/>
    <lineage>
        <taxon>Eukaryota</taxon>
        <taxon>Metazoa</taxon>
        <taxon>Ecdysozoa</taxon>
        <taxon>Arthropoda</taxon>
        <taxon>Crustacea</taxon>
        <taxon>Multicrustacea</taxon>
        <taxon>Malacostraca</taxon>
        <taxon>Eumalacostraca</taxon>
        <taxon>Eucarida</taxon>
        <taxon>Euphausiacea</taxon>
        <taxon>Euphausiidae</taxon>
        <taxon>Meganyctiphanes</taxon>
    </lineage>
</organism>
<feature type="transmembrane region" description="Helical" evidence="5">
    <location>
        <begin position="298"/>
        <end position="319"/>
    </location>
</feature>
<dbReference type="GO" id="GO:0005886">
    <property type="term" value="C:plasma membrane"/>
    <property type="evidence" value="ECO:0007669"/>
    <property type="project" value="TreeGrafter"/>
</dbReference>
<keyword evidence="3" id="KW-0393">Immunoglobulin domain</keyword>
<reference evidence="7 8" key="1">
    <citation type="submission" date="2024-05" db="EMBL/GenBank/DDBJ databases">
        <authorList>
            <person name="Wallberg A."/>
        </authorList>
    </citation>
    <scope>NUCLEOTIDE SEQUENCE [LARGE SCALE GENOMIC DNA]</scope>
</reference>
<feature type="non-terminal residue" evidence="7">
    <location>
        <position position="1"/>
    </location>
</feature>
<proteinExistence type="predicted"/>
<dbReference type="SMART" id="SM00409">
    <property type="entry name" value="IG"/>
    <property type="match status" value="2"/>
</dbReference>
<dbReference type="InterPro" id="IPR050958">
    <property type="entry name" value="Cell_Adh-Cytoskel_Orgn"/>
</dbReference>
<dbReference type="PANTHER" id="PTHR45080">
    <property type="entry name" value="CONTACTIN 5"/>
    <property type="match status" value="1"/>
</dbReference>
<protein>
    <recommendedName>
        <fullName evidence="6">Ig-like domain-containing protein</fullName>
    </recommendedName>
</protein>
<evidence type="ECO:0000313" key="8">
    <source>
        <dbReference type="Proteomes" id="UP001497623"/>
    </source>
</evidence>
<keyword evidence="5" id="KW-1133">Transmembrane helix</keyword>
<feature type="domain" description="Ig-like" evidence="6">
    <location>
        <begin position="77"/>
        <end position="162"/>
    </location>
</feature>
<evidence type="ECO:0000256" key="2">
    <source>
        <dbReference type="ARBA" id="ARBA00023157"/>
    </source>
</evidence>
<dbReference type="InterPro" id="IPR003598">
    <property type="entry name" value="Ig_sub2"/>
</dbReference>
<gene>
    <name evidence="7" type="ORF">MNOR_LOCUS20569</name>
</gene>
<name>A0AAV2R961_MEGNR</name>
<feature type="region of interest" description="Disordered" evidence="4">
    <location>
        <begin position="55"/>
        <end position="85"/>
    </location>
</feature>
<dbReference type="PANTHER" id="PTHR45080:SF8">
    <property type="entry name" value="IG-LIKE DOMAIN-CONTAINING PROTEIN"/>
    <property type="match status" value="1"/>
</dbReference>
<dbReference type="EMBL" id="CAXKWB010015981">
    <property type="protein sequence ID" value="CAL4115002.1"/>
    <property type="molecule type" value="Genomic_DNA"/>
</dbReference>
<dbReference type="SUPFAM" id="SSF48726">
    <property type="entry name" value="Immunoglobulin"/>
    <property type="match status" value="2"/>
</dbReference>
<accession>A0AAV2R961</accession>
<feature type="compositionally biased region" description="Polar residues" evidence="4">
    <location>
        <begin position="75"/>
        <end position="84"/>
    </location>
</feature>
<keyword evidence="2" id="KW-1015">Disulfide bond</keyword>
<comment type="caution">
    <text evidence="7">The sequence shown here is derived from an EMBL/GenBank/DDBJ whole genome shotgun (WGS) entry which is preliminary data.</text>
</comment>
<dbReference type="Gene3D" id="2.60.40.10">
    <property type="entry name" value="Immunoglobulins"/>
    <property type="match status" value="2"/>
</dbReference>
<sequence length="351" mass="39115">DEVNPEEDNLDLEIFVDEIIVHLAMNDSILTDPSNLRPRIYRRKAASSLLKELREEDNLATEENDESTPEISVAKTPNVSSSPKTLDVTVKEGARVRLVCNVTGVPDYWVEWRRWSNLTFPGGEEVVGGRSVLFDQVGREDSGNYHCTVRTKDGLTHSATLRLYVNFMPEVFVWARGGGASGEVELGCLAQGYPQPQLAWYINNTRITNTVCPRGLKVSVGRRYLAPEWSLLLLRVQGLSAPAHGFYHCSATNTEARSQAVIMLHQGDLSLEPLRALSIQHNLNLLREEMKETAKNQMSVFVMGMVPPMYIAFYIIVYLSCYKSQSIVGAATGRYGGDTSDSQYSAGYPMD</sequence>
<keyword evidence="8" id="KW-1185">Reference proteome</keyword>
<dbReference type="CDD" id="cd00096">
    <property type="entry name" value="Ig"/>
    <property type="match status" value="1"/>
</dbReference>
<dbReference type="InterPro" id="IPR007110">
    <property type="entry name" value="Ig-like_dom"/>
</dbReference>
<evidence type="ECO:0000256" key="4">
    <source>
        <dbReference type="SAM" id="MobiDB-lite"/>
    </source>
</evidence>
<dbReference type="InterPro" id="IPR003599">
    <property type="entry name" value="Ig_sub"/>
</dbReference>
<keyword evidence="5" id="KW-0472">Membrane</keyword>
<dbReference type="AlphaFoldDB" id="A0AAV2R961"/>
<evidence type="ECO:0000256" key="1">
    <source>
        <dbReference type="ARBA" id="ARBA00022729"/>
    </source>
</evidence>
<evidence type="ECO:0000256" key="5">
    <source>
        <dbReference type="SAM" id="Phobius"/>
    </source>
</evidence>
<dbReference type="InterPro" id="IPR013783">
    <property type="entry name" value="Ig-like_fold"/>
</dbReference>
<dbReference type="InterPro" id="IPR036179">
    <property type="entry name" value="Ig-like_dom_sf"/>
</dbReference>
<keyword evidence="5" id="KW-0812">Transmembrane</keyword>
<evidence type="ECO:0000256" key="3">
    <source>
        <dbReference type="ARBA" id="ARBA00023319"/>
    </source>
</evidence>
<dbReference type="SMART" id="SM00408">
    <property type="entry name" value="IGc2"/>
    <property type="match status" value="2"/>
</dbReference>
<dbReference type="PROSITE" id="PS50835">
    <property type="entry name" value="IG_LIKE"/>
    <property type="match status" value="2"/>
</dbReference>
<evidence type="ECO:0000259" key="6">
    <source>
        <dbReference type="PROSITE" id="PS50835"/>
    </source>
</evidence>
<feature type="compositionally biased region" description="Acidic residues" evidence="4">
    <location>
        <begin position="58"/>
        <end position="68"/>
    </location>
</feature>
<keyword evidence="1" id="KW-0732">Signal</keyword>